<evidence type="ECO:0000313" key="2">
    <source>
        <dbReference type="Proteomes" id="UP001159364"/>
    </source>
</evidence>
<sequence length="88" mass="9742">MYSPFRPAFKVQFFRSTAACCQALLNLEIVQAGTDSRYQTTRFRTRPSPIGVPIAAVPVLARDPGQAQKFSNSIISSIWLSSQVSSYI</sequence>
<proteinExistence type="predicted"/>
<gene>
    <name evidence="1" type="ORF">K2173_001078</name>
</gene>
<evidence type="ECO:0000313" key="1">
    <source>
        <dbReference type="EMBL" id="KAJ8752051.1"/>
    </source>
</evidence>
<comment type="caution">
    <text evidence="1">The sequence shown here is derived from an EMBL/GenBank/DDBJ whole genome shotgun (WGS) entry which is preliminary data.</text>
</comment>
<accession>A0AAV8SIF2</accession>
<organism evidence="1 2">
    <name type="scientific">Erythroxylum novogranatense</name>
    <dbReference type="NCBI Taxonomy" id="1862640"/>
    <lineage>
        <taxon>Eukaryota</taxon>
        <taxon>Viridiplantae</taxon>
        <taxon>Streptophyta</taxon>
        <taxon>Embryophyta</taxon>
        <taxon>Tracheophyta</taxon>
        <taxon>Spermatophyta</taxon>
        <taxon>Magnoliopsida</taxon>
        <taxon>eudicotyledons</taxon>
        <taxon>Gunneridae</taxon>
        <taxon>Pentapetalae</taxon>
        <taxon>rosids</taxon>
        <taxon>fabids</taxon>
        <taxon>Malpighiales</taxon>
        <taxon>Erythroxylaceae</taxon>
        <taxon>Erythroxylum</taxon>
    </lineage>
</organism>
<dbReference type="Proteomes" id="UP001159364">
    <property type="component" value="Linkage Group LG10"/>
</dbReference>
<protein>
    <submittedName>
        <fullName evidence="1">Uncharacterized protein</fullName>
    </submittedName>
</protein>
<dbReference type="AlphaFoldDB" id="A0AAV8SIF2"/>
<keyword evidence="2" id="KW-1185">Reference proteome</keyword>
<name>A0AAV8SIF2_9ROSI</name>
<dbReference type="EMBL" id="JAIWQS010000010">
    <property type="protein sequence ID" value="KAJ8752051.1"/>
    <property type="molecule type" value="Genomic_DNA"/>
</dbReference>
<reference evidence="1 2" key="1">
    <citation type="submission" date="2021-09" db="EMBL/GenBank/DDBJ databases">
        <title>Genomic insights and catalytic innovation underlie evolution of tropane alkaloids biosynthesis.</title>
        <authorList>
            <person name="Wang Y.-J."/>
            <person name="Tian T."/>
            <person name="Huang J.-P."/>
            <person name="Huang S.-X."/>
        </authorList>
    </citation>
    <scope>NUCLEOTIDE SEQUENCE [LARGE SCALE GENOMIC DNA]</scope>
    <source>
        <strain evidence="1">KIB-2018</strain>
        <tissue evidence="1">Leaf</tissue>
    </source>
</reference>